<name>A0A1X2H8R0_SYNRA</name>
<comment type="caution">
    <text evidence="8">The sequence shown here is derived from an EMBL/GenBank/DDBJ whole genome shotgun (WGS) entry which is preliminary data.</text>
</comment>
<evidence type="ECO:0000256" key="1">
    <source>
        <dbReference type="ARBA" id="ARBA00022741"/>
    </source>
</evidence>
<dbReference type="GO" id="GO:0003723">
    <property type="term" value="F:RNA binding"/>
    <property type="evidence" value="ECO:0007669"/>
    <property type="project" value="TreeGrafter"/>
</dbReference>
<dbReference type="Proteomes" id="UP000242180">
    <property type="component" value="Unassembled WGS sequence"/>
</dbReference>
<dbReference type="InParanoid" id="A0A1X2H8R0"/>
<evidence type="ECO:0000259" key="7">
    <source>
        <dbReference type="PROSITE" id="PS51195"/>
    </source>
</evidence>
<evidence type="ECO:0000256" key="2">
    <source>
        <dbReference type="ARBA" id="ARBA00022801"/>
    </source>
</evidence>
<sequence>MLSRWFLRRSYSSSSSSSFSSSGFASLGVPRSICDRLKQHYGIQYPTEVQQQLIPSILQGQNVFLRDKPGTGKTFGLAVALSSVSHDSLWVVPNEGLVLQINQWLNTLAPKHSVCVDTPRRLLNQELDPKLIVVDEVDQALRLPKRYATVKQKRVREANPKPTQILLDRLFARPRQAVFASASFNRPLRFWLSNTSGWLTDTPVFIDGQRQDSPVQHHCLLVTDDSIRNLTVKEDDTLEPAEIPLTTFDDLDDRMLDSIATLHEIEKPRQAILILGESVSRDTIAKRLENEYNIESVDLRYQHENPSSSLYIGNEFSARGVDLPNLSHVYILGKPSSVPSYLHMAGRTGRLAPNGTFRPGKVITLVRDHGRTASYMQTVYKHSDVPLQHYPHVQ</sequence>
<feature type="domain" description="Helicase C-terminal" evidence="6">
    <location>
        <begin position="226"/>
        <end position="394"/>
    </location>
</feature>
<keyword evidence="1" id="KW-0547">Nucleotide-binding</keyword>
<dbReference type="STRING" id="13706.A0A1X2H8R0"/>
<keyword evidence="2 8" id="KW-0378">Hydrolase</keyword>
<dbReference type="PANTHER" id="PTHR47963:SF10">
    <property type="entry name" value="ATP-DEPENDENT RNA HELICASE DDX6_DHH1"/>
    <property type="match status" value="1"/>
</dbReference>
<dbReference type="Pfam" id="PF00271">
    <property type="entry name" value="Helicase_C"/>
    <property type="match status" value="1"/>
</dbReference>
<feature type="short sequence motif" description="Q motif" evidence="5">
    <location>
        <begin position="22"/>
        <end position="51"/>
    </location>
</feature>
<evidence type="ECO:0000259" key="6">
    <source>
        <dbReference type="PROSITE" id="PS51194"/>
    </source>
</evidence>
<dbReference type="Gene3D" id="3.40.50.300">
    <property type="entry name" value="P-loop containing nucleotide triphosphate hydrolases"/>
    <property type="match status" value="2"/>
</dbReference>
<dbReference type="InterPro" id="IPR027417">
    <property type="entry name" value="P-loop_NTPase"/>
</dbReference>
<dbReference type="InterPro" id="IPR050547">
    <property type="entry name" value="DEAD_box_RNA_helicases"/>
</dbReference>
<protein>
    <submittedName>
        <fullName evidence="8">P-loop containing nucleoside triphosphate hydrolase protein</fullName>
    </submittedName>
</protein>
<dbReference type="GO" id="GO:0003724">
    <property type="term" value="F:RNA helicase activity"/>
    <property type="evidence" value="ECO:0007669"/>
    <property type="project" value="InterPro"/>
</dbReference>
<dbReference type="Pfam" id="PF00270">
    <property type="entry name" value="DEAD"/>
    <property type="match status" value="1"/>
</dbReference>
<accession>A0A1X2H8R0</accession>
<proteinExistence type="predicted"/>
<dbReference type="PANTHER" id="PTHR47963">
    <property type="entry name" value="DEAD-BOX ATP-DEPENDENT RNA HELICASE 47, MITOCHONDRIAL"/>
    <property type="match status" value="1"/>
</dbReference>
<gene>
    <name evidence="8" type="ORF">BCR43DRAFT_494832</name>
</gene>
<dbReference type="InterPro" id="IPR011545">
    <property type="entry name" value="DEAD/DEAH_box_helicase_dom"/>
</dbReference>
<organism evidence="8 9">
    <name type="scientific">Syncephalastrum racemosum</name>
    <name type="common">Filamentous fungus</name>
    <dbReference type="NCBI Taxonomy" id="13706"/>
    <lineage>
        <taxon>Eukaryota</taxon>
        <taxon>Fungi</taxon>
        <taxon>Fungi incertae sedis</taxon>
        <taxon>Mucoromycota</taxon>
        <taxon>Mucoromycotina</taxon>
        <taxon>Mucoromycetes</taxon>
        <taxon>Mucorales</taxon>
        <taxon>Syncephalastraceae</taxon>
        <taxon>Syncephalastrum</taxon>
    </lineage>
</organism>
<reference evidence="8 9" key="1">
    <citation type="submission" date="2016-07" db="EMBL/GenBank/DDBJ databases">
        <title>Pervasive Adenine N6-methylation of Active Genes in Fungi.</title>
        <authorList>
            <consortium name="DOE Joint Genome Institute"/>
            <person name="Mondo S.J."/>
            <person name="Dannebaum R.O."/>
            <person name="Kuo R.C."/>
            <person name="Labutti K."/>
            <person name="Haridas S."/>
            <person name="Kuo A."/>
            <person name="Salamov A."/>
            <person name="Ahrendt S.R."/>
            <person name="Lipzen A."/>
            <person name="Sullivan W."/>
            <person name="Andreopoulos W.B."/>
            <person name="Clum A."/>
            <person name="Lindquist E."/>
            <person name="Daum C."/>
            <person name="Ramamoorthy G.K."/>
            <person name="Gryganskyi A."/>
            <person name="Culley D."/>
            <person name="Magnuson J.K."/>
            <person name="James T.Y."/>
            <person name="O'Malley M.A."/>
            <person name="Stajich J.E."/>
            <person name="Spatafora J.W."/>
            <person name="Visel A."/>
            <person name="Grigoriev I.V."/>
        </authorList>
    </citation>
    <scope>NUCLEOTIDE SEQUENCE [LARGE SCALE GENOMIC DNA]</scope>
    <source>
        <strain evidence="8 9">NRRL 2496</strain>
    </source>
</reference>
<evidence type="ECO:0000256" key="4">
    <source>
        <dbReference type="ARBA" id="ARBA00022840"/>
    </source>
</evidence>
<dbReference type="InterPro" id="IPR014001">
    <property type="entry name" value="Helicase_ATP-bd"/>
</dbReference>
<keyword evidence="3" id="KW-0347">Helicase</keyword>
<evidence type="ECO:0000313" key="9">
    <source>
        <dbReference type="Proteomes" id="UP000242180"/>
    </source>
</evidence>
<feature type="domain" description="DEAD-box RNA helicase Q" evidence="7">
    <location>
        <begin position="22"/>
        <end position="51"/>
    </location>
</feature>
<dbReference type="GO" id="GO:0016787">
    <property type="term" value="F:hydrolase activity"/>
    <property type="evidence" value="ECO:0007669"/>
    <property type="project" value="UniProtKB-KW"/>
</dbReference>
<dbReference type="AlphaFoldDB" id="A0A1X2H8R0"/>
<dbReference type="SMART" id="SM00487">
    <property type="entry name" value="DEXDc"/>
    <property type="match status" value="1"/>
</dbReference>
<dbReference type="InterPro" id="IPR014014">
    <property type="entry name" value="RNA_helicase_DEAD_Q_motif"/>
</dbReference>
<dbReference type="SUPFAM" id="SSF52540">
    <property type="entry name" value="P-loop containing nucleoside triphosphate hydrolases"/>
    <property type="match status" value="1"/>
</dbReference>
<dbReference type="OrthoDB" id="10256233at2759"/>
<evidence type="ECO:0000313" key="8">
    <source>
        <dbReference type="EMBL" id="ORY94928.1"/>
    </source>
</evidence>
<evidence type="ECO:0000256" key="3">
    <source>
        <dbReference type="ARBA" id="ARBA00022806"/>
    </source>
</evidence>
<dbReference type="InterPro" id="IPR001650">
    <property type="entry name" value="Helicase_C-like"/>
</dbReference>
<dbReference type="PROSITE" id="PS51194">
    <property type="entry name" value="HELICASE_CTER"/>
    <property type="match status" value="1"/>
</dbReference>
<keyword evidence="9" id="KW-1185">Reference proteome</keyword>
<dbReference type="OMA" id="RDEPRMM"/>
<evidence type="ECO:0000256" key="5">
    <source>
        <dbReference type="PROSITE-ProRule" id="PRU00552"/>
    </source>
</evidence>
<keyword evidence="4" id="KW-0067">ATP-binding</keyword>
<dbReference type="PROSITE" id="PS51195">
    <property type="entry name" value="Q_MOTIF"/>
    <property type="match status" value="1"/>
</dbReference>
<dbReference type="GO" id="GO:0005524">
    <property type="term" value="F:ATP binding"/>
    <property type="evidence" value="ECO:0007669"/>
    <property type="project" value="UniProtKB-KW"/>
</dbReference>
<dbReference type="EMBL" id="MCGN01000007">
    <property type="protein sequence ID" value="ORY94928.1"/>
    <property type="molecule type" value="Genomic_DNA"/>
</dbReference>